<protein>
    <submittedName>
        <fullName evidence="2">Uncharacterized protein ZK546.14-like</fullName>
    </submittedName>
</protein>
<organism evidence="2">
    <name type="scientific">Diabrotica virgifera virgifera</name>
    <name type="common">western corn rootworm</name>
    <dbReference type="NCBI Taxonomy" id="50390"/>
    <lineage>
        <taxon>Eukaryota</taxon>
        <taxon>Metazoa</taxon>
        <taxon>Ecdysozoa</taxon>
        <taxon>Arthropoda</taxon>
        <taxon>Hexapoda</taxon>
        <taxon>Insecta</taxon>
        <taxon>Pterygota</taxon>
        <taxon>Neoptera</taxon>
        <taxon>Endopterygota</taxon>
        <taxon>Coleoptera</taxon>
        <taxon>Polyphaga</taxon>
        <taxon>Cucujiformia</taxon>
        <taxon>Chrysomeloidea</taxon>
        <taxon>Chrysomelidae</taxon>
        <taxon>Galerucinae</taxon>
        <taxon>Diabroticina</taxon>
        <taxon>Diabroticites</taxon>
        <taxon>Diabrotica</taxon>
    </lineage>
</organism>
<dbReference type="InParanoid" id="A0A6P7H2M9"/>
<name>A0A6P7H2M9_DIAVI</name>
<dbReference type="AlphaFoldDB" id="A0A6P7H2M9"/>
<dbReference type="RefSeq" id="XP_028151963.1">
    <property type="nucleotide sequence ID" value="XM_028296162.1"/>
</dbReference>
<proteinExistence type="predicted"/>
<feature type="compositionally biased region" description="Basic residues" evidence="1">
    <location>
        <begin position="95"/>
        <end position="120"/>
    </location>
</feature>
<feature type="region of interest" description="Disordered" evidence="1">
    <location>
        <begin position="1"/>
        <end position="50"/>
    </location>
</feature>
<feature type="region of interest" description="Disordered" evidence="1">
    <location>
        <begin position="72"/>
        <end position="122"/>
    </location>
</feature>
<feature type="region of interest" description="Disordered" evidence="1">
    <location>
        <begin position="144"/>
        <end position="181"/>
    </location>
</feature>
<feature type="compositionally biased region" description="Acidic residues" evidence="1">
    <location>
        <begin position="164"/>
        <end position="181"/>
    </location>
</feature>
<sequence length="181" mass="20599">MKQKIKKEKNLQSSDQQKKSPNCKKQKKRLPSYSFLKSQVKSTDNAKKAKAIKAIDKKIKLIESRPELTKTGNRKLHLLKKFKRRAQGLPPLVKSRGKAKKKKAVAGKQNKRQKGKVQKVVKKELEYNSDDDEETLVSEAKIQKVVTKQEADSDDDDSGQKESDGEEESSDEDDKSEEESD</sequence>
<evidence type="ECO:0000313" key="2">
    <source>
        <dbReference type="RefSeq" id="XP_028151963.1"/>
    </source>
</evidence>
<gene>
    <name evidence="2" type="primary">LOC114345336</name>
</gene>
<accession>A0A6P7H2M9</accession>
<feature type="compositionally biased region" description="Basic residues" evidence="1">
    <location>
        <begin position="72"/>
        <end position="86"/>
    </location>
</feature>
<evidence type="ECO:0000256" key="1">
    <source>
        <dbReference type="SAM" id="MobiDB-lite"/>
    </source>
</evidence>
<dbReference type="OrthoDB" id="6784315at2759"/>
<reference evidence="2" key="1">
    <citation type="submission" date="2025-08" db="UniProtKB">
        <authorList>
            <consortium name="RefSeq"/>
        </authorList>
    </citation>
    <scope>IDENTIFICATION</scope>
    <source>
        <tissue evidence="2">Whole insect</tissue>
    </source>
</reference>
<feature type="compositionally biased region" description="Basic residues" evidence="1">
    <location>
        <begin position="21"/>
        <end position="30"/>
    </location>
</feature>